<dbReference type="AlphaFoldDB" id="A0A383AUB1"/>
<protein>
    <submittedName>
        <fullName evidence="1">Uncharacterized protein</fullName>
    </submittedName>
</protein>
<accession>A0A383AUB1</accession>
<reference evidence="1" key="1">
    <citation type="submission" date="2018-05" db="EMBL/GenBank/DDBJ databases">
        <authorList>
            <person name="Lanie J.A."/>
            <person name="Ng W.-L."/>
            <person name="Kazmierczak K.M."/>
            <person name="Andrzejewski T.M."/>
            <person name="Davidsen T.M."/>
            <person name="Wayne K.J."/>
            <person name="Tettelin H."/>
            <person name="Glass J.I."/>
            <person name="Rusch D."/>
            <person name="Podicherti R."/>
            <person name="Tsui H.-C.T."/>
            <person name="Winkler M.E."/>
        </authorList>
    </citation>
    <scope>NUCLEOTIDE SEQUENCE</scope>
</reference>
<proteinExistence type="predicted"/>
<evidence type="ECO:0000313" key="1">
    <source>
        <dbReference type="EMBL" id="SVE10738.1"/>
    </source>
</evidence>
<gene>
    <name evidence="1" type="ORF">METZ01_LOCUS463592</name>
</gene>
<dbReference type="EMBL" id="UINC01194583">
    <property type="protein sequence ID" value="SVE10738.1"/>
    <property type="molecule type" value="Genomic_DNA"/>
</dbReference>
<feature type="non-terminal residue" evidence="1">
    <location>
        <position position="1"/>
    </location>
</feature>
<name>A0A383AUB1_9ZZZZ</name>
<organism evidence="1">
    <name type="scientific">marine metagenome</name>
    <dbReference type="NCBI Taxonomy" id="408172"/>
    <lineage>
        <taxon>unclassified sequences</taxon>
        <taxon>metagenomes</taxon>
        <taxon>ecological metagenomes</taxon>
    </lineage>
</organism>
<sequence>IGYMMSAIDDAIASVRQRLRR</sequence>